<dbReference type="PROSITE" id="PS51257">
    <property type="entry name" value="PROKAR_LIPOPROTEIN"/>
    <property type="match status" value="1"/>
</dbReference>
<dbReference type="OrthoDB" id="254168at2"/>
<evidence type="ECO:0000313" key="4">
    <source>
        <dbReference type="Proteomes" id="UP000298681"/>
    </source>
</evidence>
<comment type="caution">
    <text evidence="3">The sequence shown here is derived from an EMBL/GenBank/DDBJ whole genome shotgun (WGS) entry which is preliminary data.</text>
</comment>
<dbReference type="Pfam" id="PF06884">
    <property type="entry name" value="DUF1264"/>
    <property type="match status" value="1"/>
</dbReference>
<dbReference type="PANTHER" id="PTHR31360">
    <property type="match status" value="1"/>
</dbReference>
<evidence type="ECO:0000256" key="1">
    <source>
        <dbReference type="SAM" id="MobiDB-lite"/>
    </source>
</evidence>
<reference evidence="3 4" key="1">
    <citation type="submission" date="2019-01" db="EMBL/GenBank/DDBJ databases">
        <authorList>
            <person name="Zhang S."/>
        </authorList>
    </citation>
    <scope>NUCLEOTIDE SEQUENCE [LARGE SCALE GENOMIC DNA]</scope>
    <source>
        <strain evidence="3 4">1626</strain>
    </source>
</reference>
<keyword evidence="2" id="KW-0732">Signal</keyword>
<feature type="compositionally biased region" description="Basic and acidic residues" evidence="1">
    <location>
        <begin position="206"/>
        <end position="215"/>
    </location>
</feature>
<proteinExistence type="predicted"/>
<evidence type="ECO:0000313" key="3">
    <source>
        <dbReference type="EMBL" id="TKS53169.1"/>
    </source>
</evidence>
<evidence type="ECO:0000256" key="2">
    <source>
        <dbReference type="SAM" id="SignalP"/>
    </source>
</evidence>
<sequence length="275" mass="29572">MHRLCCPALLALALSACGGGDTESAVDTPGAQESPKTRVLEAGAALLQDKPPIDAINAYLDGFHFYSGRMQAQMEAHHYCSHLNEDVIQCVIYDGNVGDAKLMGVEYIVSERLFAGLPESEKPLWHSHSYEVKSGTLVAPGIPEMAEDELMEKLVGTYGKTWHTWHTDLDKELPYGVPQLMMGFTADGQADPAMIVARDERIGVDSQAKRERRAEIAAPPVLPGANAWEQGEVIQLDDPTGHEHGRGDVAAPAGTDAAERNASSQTGGEDATPVE</sequence>
<dbReference type="AlphaFoldDB" id="A0A4Z1RGD4"/>
<keyword evidence="4" id="KW-1185">Reference proteome</keyword>
<dbReference type="Proteomes" id="UP000298681">
    <property type="component" value="Unassembled WGS sequence"/>
</dbReference>
<feature type="chain" id="PRO_5043411354" evidence="2">
    <location>
        <begin position="19"/>
        <end position="275"/>
    </location>
</feature>
<dbReference type="InterPro" id="IPR010686">
    <property type="entry name" value="OBAP-like"/>
</dbReference>
<dbReference type="EMBL" id="SPUH01000002">
    <property type="protein sequence ID" value="TKS53169.1"/>
    <property type="molecule type" value="Genomic_DNA"/>
</dbReference>
<dbReference type="RefSeq" id="WP_134675288.1">
    <property type="nucleotide sequence ID" value="NZ_CP039383.2"/>
</dbReference>
<feature type="region of interest" description="Disordered" evidence="1">
    <location>
        <begin position="206"/>
        <end position="275"/>
    </location>
</feature>
<name>A0A4Z1RGD4_9GAMM</name>
<accession>A0A4Z1RGD4</accession>
<protein>
    <submittedName>
        <fullName evidence="3">DUF1264 domain-containing protein</fullName>
    </submittedName>
</protein>
<gene>
    <name evidence="3" type="ORF">E4582_13380</name>
</gene>
<organism evidence="3 4">
    <name type="scientific">Luteimonas yindakuii</name>
    <dbReference type="NCBI Taxonomy" id="2565782"/>
    <lineage>
        <taxon>Bacteria</taxon>
        <taxon>Pseudomonadati</taxon>
        <taxon>Pseudomonadota</taxon>
        <taxon>Gammaproteobacteria</taxon>
        <taxon>Lysobacterales</taxon>
        <taxon>Lysobacteraceae</taxon>
        <taxon>Luteimonas</taxon>
    </lineage>
</organism>
<feature type="signal peptide" evidence="2">
    <location>
        <begin position="1"/>
        <end position="18"/>
    </location>
</feature>
<dbReference type="PANTHER" id="PTHR31360:SF0">
    <property type="entry name" value="OIL BODY-ASSOCIATED PROTEIN 1B"/>
    <property type="match status" value="1"/>
</dbReference>